<reference evidence="1 3" key="2">
    <citation type="submission" date="2016-09" db="EMBL/GenBank/DDBJ databases">
        <authorList>
            <consortium name="Pathogen Informatics"/>
            <person name="Sun Q."/>
            <person name="Inoue M."/>
        </authorList>
    </citation>
    <scope>NUCLEOTIDE SEQUENCE [LARGE SCALE GENOMIC DNA]</scope>
    <source>
        <strain evidence="1 3">82C</strain>
    </source>
</reference>
<evidence type="ECO:0000313" key="1">
    <source>
        <dbReference type="EMBL" id="SCS55399.1"/>
    </source>
</evidence>
<dbReference type="AlphaFoldDB" id="A0A1D4LNF3"/>
<proteinExistence type="predicted"/>
<dbReference type="EMBL" id="FMPG01000004">
    <property type="protein sequence ID" value="SCS87841.1"/>
    <property type="molecule type" value="Genomic_DNA"/>
</dbReference>
<dbReference type="Gene3D" id="3.50.50.60">
    <property type="entry name" value="FAD/NAD(P)-binding domain"/>
    <property type="match status" value="1"/>
</dbReference>
<dbReference type="EMBL" id="FMPI01000003">
    <property type="protein sequence ID" value="SCS55399.1"/>
    <property type="molecule type" value="Genomic_DNA"/>
</dbReference>
<name>A0A1D4LNF3_9STAP</name>
<dbReference type="Proteomes" id="UP000095768">
    <property type="component" value="Unassembled WGS sequence"/>
</dbReference>
<dbReference type="InterPro" id="IPR036188">
    <property type="entry name" value="FAD/NAD-bd_sf"/>
</dbReference>
<gene>
    <name evidence="2" type="ORF">SAMEA2297795_01290</name>
    <name evidence="1" type="ORF">SAMEA2297796_00729</name>
</gene>
<dbReference type="RefSeq" id="WP_069994963.1">
    <property type="nucleotide sequence ID" value="NZ_FMPG01000004.1"/>
</dbReference>
<sequence>MQTWTIIGGGIHAVTIAIKLKSLGLDNSQLSIIDPHPNLCAQFNDYTHRIEMPYLRSPCVHHVHPNPFHLNQYAKKQQYLHASYGPYKRPNRDMFMAHTHELIHQYDLNSSHIQGKATQIKHVNSKWYVQYDDVHWIESSNVIIAFGCNHQPYIPPMFNNQPNVSHIFNEMQHTNASHVVGSGISAAHLALKLLNKQSNAQVHLWTNKPIEVHDFDADTGWLGPKNMKHFNAIQSSQKRYDILKEERHKGSMPKELELRLKKHIKQARLKIHINKMVDVKHHHIVTEQSCIRYDHILLATGFEDNIMQQPIIKQLVNHYQAPVSTCGLPSISTTLEWLPNLYVTGGLADLELGPFARNIMGGREAALRIADALHGKVMPSKAI</sequence>
<evidence type="ECO:0000313" key="3">
    <source>
        <dbReference type="Proteomes" id="UP000095412"/>
    </source>
</evidence>
<accession>A0A1D4LNF3</accession>
<dbReference type="SUPFAM" id="SSF51905">
    <property type="entry name" value="FAD/NAD(P)-binding domain"/>
    <property type="match status" value="2"/>
</dbReference>
<dbReference type="Proteomes" id="UP000095412">
    <property type="component" value="Unassembled WGS sequence"/>
</dbReference>
<organism evidence="2 4">
    <name type="scientific">Staphylococcus caeli</name>
    <dbReference type="NCBI Taxonomy" id="2201815"/>
    <lineage>
        <taxon>Bacteria</taxon>
        <taxon>Bacillati</taxon>
        <taxon>Bacillota</taxon>
        <taxon>Bacilli</taxon>
        <taxon>Bacillales</taxon>
        <taxon>Staphylococcaceae</taxon>
        <taxon>Staphylococcus</taxon>
    </lineage>
</organism>
<dbReference type="PANTHER" id="PTHR38663:SF1">
    <property type="entry name" value="L-ORNITHINE N(5)-MONOOXYGENASE"/>
    <property type="match status" value="1"/>
</dbReference>
<evidence type="ECO:0000313" key="4">
    <source>
        <dbReference type="Proteomes" id="UP000095768"/>
    </source>
</evidence>
<dbReference type="PANTHER" id="PTHR38663">
    <property type="match status" value="1"/>
</dbReference>
<dbReference type="OrthoDB" id="370110at2"/>
<keyword evidence="3" id="KW-1185">Reference proteome</keyword>
<reference evidence="2 4" key="1">
    <citation type="submission" date="2016-09" db="EMBL/GenBank/DDBJ databases">
        <authorList>
            <consortium name="Pathogen Informatics"/>
        </authorList>
    </citation>
    <scope>NUCLEOTIDE SEQUENCE [LARGE SCALE GENOMIC DNA]</scope>
    <source>
        <strain evidence="2 4">82B</strain>
    </source>
</reference>
<protein>
    <submittedName>
        <fullName evidence="2">Pyridine nucleotide-disulfide oxidoreductase family protein</fullName>
    </submittedName>
</protein>
<evidence type="ECO:0000313" key="2">
    <source>
        <dbReference type="EMBL" id="SCS87841.1"/>
    </source>
</evidence>
<dbReference type="Pfam" id="PF13738">
    <property type="entry name" value="Pyr_redox_3"/>
    <property type="match status" value="1"/>
</dbReference>